<reference evidence="14" key="2">
    <citation type="journal article" date="2020" name="Microorganisms">
        <title>Osmotic Adaptation and Compatible Solute Biosynthesis of Phototrophic Bacteria as Revealed from Genome Analyses.</title>
        <authorList>
            <person name="Imhoff J.F."/>
            <person name="Rahn T."/>
            <person name="Kunzel S."/>
            <person name="Keller A."/>
            <person name="Neulinger S.C."/>
        </authorList>
    </citation>
    <scope>NUCLEOTIDE SEQUENCE</scope>
    <source>
        <strain evidence="14">IM 151</strain>
    </source>
</reference>
<comment type="caution">
    <text evidence="14">The sequence shown here is derived from an EMBL/GenBank/DDBJ whole genome shotgun (WGS) entry which is preliminary data.</text>
</comment>
<keyword evidence="5 11" id="KW-0812">Transmembrane</keyword>
<protein>
    <submittedName>
        <fullName evidence="14">TonB-dependent receptor</fullName>
    </submittedName>
</protein>
<keyword evidence="3 11" id="KW-1134">Transmembrane beta strand</keyword>
<dbReference type="PANTHER" id="PTHR32552">
    <property type="entry name" value="FERRICHROME IRON RECEPTOR-RELATED"/>
    <property type="match status" value="1"/>
</dbReference>
<evidence type="ECO:0000313" key="14">
    <source>
        <dbReference type="EMBL" id="MBK1714162.1"/>
    </source>
</evidence>
<evidence type="ECO:0000259" key="13">
    <source>
        <dbReference type="Pfam" id="PF07715"/>
    </source>
</evidence>
<dbReference type="InterPro" id="IPR036942">
    <property type="entry name" value="Beta-barrel_TonB_sf"/>
</dbReference>
<keyword evidence="8" id="KW-0798">TonB box</keyword>
<dbReference type="Pfam" id="PF07715">
    <property type="entry name" value="Plug"/>
    <property type="match status" value="1"/>
</dbReference>
<keyword evidence="2 11" id="KW-0813">Transport</keyword>
<dbReference type="Proteomes" id="UP001041814">
    <property type="component" value="Unassembled WGS sequence"/>
</dbReference>
<evidence type="ECO:0000256" key="7">
    <source>
        <dbReference type="ARBA" id="ARBA00023065"/>
    </source>
</evidence>
<comment type="subcellular location">
    <subcellularLocation>
        <location evidence="1 11">Cell outer membrane</location>
        <topology evidence="1 11">Multi-pass membrane protein</topology>
    </subcellularLocation>
</comment>
<gene>
    <name evidence="14" type="ORF">CKO43_15420</name>
</gene>
<sequence>MVAPSRAWAARSPLKPEQDPSPLVPSSLFLSLSASALLATVAPLRAEAAAEPPAELPAAGAEPAVETLTVTARRRSEDAQAVPAAISVLGARTLDEQRLYQVQELQQALPNVTAQFLHARQSSVSVRGIGNNTANEGLEGSVGVYLDNVLLGRPGQAVFDLLDLEQVELLRGPQGTLFGKNTTAGVLNITTRAPAFTPEATVEASAGNRHYTQLKAMYSGPLSATAAFRLSASATHDDGWVRNVARGETLNEVNRRSLRTQLLLRPDAAFSLRLIAEHHEERSSTGALVPYAYAPLNRGPFKGRDNPTDYGRWAALLGASPVVADPDRYEVALDAEQRADAQQDALSAQADWRLGELRLSSITAWRSWRFDPKNDLDMSALPGMTGGSTTRQRQFSQELRLAGPGGTALDWVVGAYYWHEAVYSRNHYATGSAGSTLSGGTYPAGNAISGRGDAASDSLALFGHGTLHLDSGLDLGAGLRATSERKQGRVRQNGLEQPSPYGALPMFSAWDSGALERRDDGVAALLSASTRWNAATLLYATLSHGEKSGGYNVNSVASPGSAFGVGAITVRPEQADNLELGFKSTLAQRRLRFNANLFVTKVHDYQAVTTRYYAPIDDFLAVLGNVGDLTSRGLEFELAAQATPALAFSLAGAYTRAVFDEGVGPARFERFDGAYGRGAQSLAGNEVNGAPRWTVALGTQWRRHVADGVEFHGHAAYAWRSAAYGDINNSSYSRIPAYGLLNLGAGLRLAAADGGGWDLSLWLRNALDQRHYLGVTAQGNNAYYASAGAPRSAGLSLRYDFF</sequence>
<reference evidence="14" key="1">
    <citation type="submission" date="2017-08" db="EMBL/GenBank/DDBJ databases">
        <authorList>
            <person name="Imhoff J.F."/>
            <person name="Rahn T."/>
            <person name="Kuenzel S."/>
            <person name="Neulinger S.C."/>
        </authorList>
    </citation>
    <scope>NUCLEOTIDE SEQUENCE</scope>
    <source>
        <strain evidence="14">IM 151</strain>
    </source>
</reference>
<evidence type="ECO:0000256" key="3">
    <source>
        <dbReference type="ARBA" id="ARBA00022452"/>
    </source>
</evidence>
<evidence type="ECO:0000256" key="12">
    <source>
        <dbReference type="SAM" id="MobiDB-lite"/>
    </source>
</evidence>
<evidence type="ECO:0000256" key="4">
    <source>
        <dbReference type="ARBA" id="ARBA00022496"/>
    </source>
</evidence>
<dbReference type="PROSITE" id="PS52016">
    <property type="entry name" value="TONB_DEPENDENT_REC_3"/>
    <property type="match status" value="1"/>
</dbReference>
<keyword evidence="14" id="KW-0675">Receptor</keyword>
<evidence type="ECO:0000256" key="6">
    <source>
        <dbReference type="ARBA" id="ARBA00023004"/>
    </source>
</evidence>
<feature type="region of interest" description="Disordered" evidence="12">
    <location>
        <begin position="1"/>
        <end position="23"/>
    </location>
</feature>
<keyword evidence="6" id="KW-0408">Iron</keyword>
<evidence type="ECO:0000256" key="5">
    <source>
        <dbReference type="ARBA" id="ARBA00022692"/>
    </source>
</evidence>
<evidence type="ECO:0000256" key="11">
    <source>
        <dbReference type="PROSITE-ProRule" id="PRU01360"/>
    </source>
</evidence>
<dbReference type="SUPFAM" id="SSF56935">
    <property type="entry name" value="Porins"/>
    <property type="match status" value="1"/>
</dbReference>
<dbReference type="Gene3D" id="2.40.170.20">
    <property type="entry name" value="TonB-dependent receptor, beta-barrel domain"/>
    <property type="match status" value="1"/>
</dbReference>
<evidence type="ECO:0000256" key="1">
    <source>
        <dbReference type="ARBA" id="ARBA00004571"/>
    </source>
</evidence>
<keyword evidence="7" id="KW-0406">Ion transport</keyword>
<feature type="domain" description="TonB-dependent receptor plug" evidence="13">
    <location>
        <begin position="79"/>
        <end position="186"/>
    </location>
</feature>
<name>A0ABS1DVW8_RUBGE</name>
<evidence type="ECO:0000256" key="2">
    <source>
        <dbReference type="ARBA" id="ARBA00022448"/>
    </source>
</evidence>
<keyword evidence="10 11" id="KW-0998">Cell outer membrane</keyword>
<evidence type="ECO:0000256" key="10">
    <source>
        <dbReference type="ARBA" id="ARBA00023237"/>
    </source>
</evidence>
<dbReference type="InterPro" id="IPR039426">
    <property type="entry name" value="TonB-dep_rcpt-like"/>
</dbReference>
<evidence type="ECO:0000256" key="8">
    <source>
        <dbReference type="ARBA" id="ARBA00023077"/>
    </source>
</evidence>
<comment type="similarity">
    <text evidence="11">Belongs to the TonB-dependent receptor family.</text>
</comment>
<dbReference type="EMBL" id="NRRU01000058">
    <property type="protein sequence ID" value="MBK1714162.1"/>
    <property type="molecule type" value="Genomic_DNA"/>
</dbReference>
<keyword evidence="9 11" id="KW-0472">Membrane</keyword>
<evidence type="ECO:0000313" key="15">
    <source>
        <dbReference type="Proteomes" id="UP001041814"/>
    </source>
</evidence>
<evidence type="ECO:0000256" key="9">
    <source>
        <dbReference type="ARBA" id="ARBA00023136"/>
    </source>
</evidence>
<dbReference type="PANTHER" id="PTHR32552:SF81">
    <property type="entry name" value="TONB-DEPENDENT OUTER MEMBRANE RECEPTOR"/>
    <property type="match status" value="1"/>
</dbReference>
<accession>A0ABS1DVW8</accession>
<keyword evidence="15" id="KW-1185">Reference proteome</keyword>
<keyword evidence="4" id="KW-0410">Iron transport</keyword>
<organism evidence="14 15">
    <name type="scientific">Rubrivivax gelatinosus</name>
    <name type="common">Rhodocyclus gelatinosus</name>
    <name type="synonym">Rhodopseudomonas gelatinosa</name>
    <dbReference type="NCBI Taxonomy" id="28068"/>
    <lineage>
        <taxon>Bacteria</taxon>
        <taxon>Pseudomonadati</taxon>
        <taxon>Pseudomonadota</taxon>
        <taxon>Betaproteobacteria</taxon>
        <taxon>Burkholderiales</taxon>
        <taxon>Sphaerotilaceae</taxon>
        <taxon>Rubrivivax</taxon>
    </lineage>
</organism>
<dbReference type="InterPro" id="IPR012910">
    <property type="entry name" value="Plug_dom"/>
</dbReference>
<proteinExistence type="inferred from homology"/>